<reference evidence="1" key="1">
    <citation type="submission" date="2021-06" db="EMBL/GenBank/DDBJ databases">
        <authorList>
            <person name="Kallberg Y."/>
            <person name="Tangrot J."/>
            <person name="Rosling A."/>
        </authorList>
    </citation>
    <scope>NUCLEOTIDE SEQUENCE</scope>
    <source>
        <strain evidence="1">AU212A</strain>
    </source>
</reference>
<organism evidence="1 2">
    <name type="scientific">Scutellospora calospora</name>
    <dbReference type="NCBI Taxonomy" id="85575"/>
    <lineage>
        <taxon>Eukaryota</taxon>
        <taxon>Fungi</taxon>
        <taxon>Fungi incertae sedis</taxon>
        <taxon>Mucoromycota</taxon>
        <taxon>Glomeromycotina</taxon>
        <taxon>Glomeromycetes</taxon>
        <taxon>Diversisporales</taxon>
        <taxon>Gigasporaceae</taxon>
        <taxon>Scutellospora</taxon>
    </lineage>
</organism>
<name>A0ACA9M301_9GLOM</name>
<evidence type="ECO:0000313" key="2">
    <source>
        <dbReference type="Proteomes" id="UP000789860"/>
    </source>
</evidence>
<gene>
    <name evidence="1" type="ORF">SCALOS_LOCUS5575</name>
</gene>
<protein>
    <submittedName>
        <fullName evidence="1">10044_t:CDS:1</fullName>
    </submittedName>
</protein>
<dbReference type="Proteomes" id="UP000789860">
    <property type="component" value="Unassembled WGS sequence"/>
</dbReference>
<accession>A0ACA9M301</accession>
<comment type="caution">
    <text evidence="1">The sequence shown here is derived from an EMBL/GenBank/DDBJ whole genome shotgun (WGS) entry which is preliminary data.</text>
</comment>
<feature type="non-terminal residue" evidence="1">
    <location>
        <position position="393"/>
    </location>
</feature>
<proteinExistence type="predicted"/>
<dbReference type="EMBL" id="CAJVPM010009305">
    <property type="protein sequence ID" value="CAG8562950.1"/>
    <property type="molecule type" value="Genomic_DNA"/>
</dbReference>
<evidence type="ECO:0000313" key="1">
    <source>
        <dbReference type="EMBL" id="CAG8562950.1"/>
    </source>
</evidence>
<sequence length="393" mass="42043">MNTTQIPPRNIVPPPRPSHNGLPNSSPAERSPPTILQSSSPKTSEKFNSYNQTVTGHSLVPQRSAPPPPKSVQKSVQMSSSASGLSHNGNLKSNSSSLNSRHGSPTSKKSASLGPPPKPNRTTAGTPTIQSPLARSPSAGSTPAKSPGMSTDSTSVSPTSTKYSQSGSYSSVKAPPINVHGDAIQPANNEKDGHNRSLKGVLNNMFSSMTDLLSTQKRVEISSPYDPVHLTHVGFNQETGEFTGLPKEWQQLLQESGISKEDQQAHPQAVLEIVKFYKDTTEGGKNSIWEKFHHATLTTSQSPPSSLPTSPRMVDKQFENPVSVENLRSAPNPPSEKKKSNPPGVPARSVNAPAVTEKSQNRPKSPSKASSPKLPRNQEPPRLPPIQPLPPLE</sequence>
<keyword evidence="2" id="KW-1185">Reference proteome</keyword>